<protein>
    <submittedName>
        <fullName evidence="3">Response regulator</fullName>
    </submittedName>
</protein>
<evidence type="ECO:0000313" key="4">
    <source>
        <dbReference type="Proteomes" id="UP001302719"/>
    </source>
</evidence>
<dbReference type="AlphaFoldDB" id="A0AA96G742"/>
<gene>
    <name evidence="3" type="ORF">PP769_11430</name>
</gene>
<dbReference type="Pfam" id="PF00072">
    <property type="entry name" value="Response_reg"/>
    <property type="match status" value="1"/>
</dbReference>
<dbReference type="Gene3D" id="3.40.50.2300">
    <property type="match status" value="1"/>
</dbReference>
<proteinExistence type="predicted"/>
<dbReference type="InterPro" id="IPR001789">
    <property type="entry name" value="Sig_transdc_resp-reg_receiver"/>
</dbReference>
<dbReference type="EMBL" id="CP116967">
    <property type="protein sequence ID" value="WNM56589.1"/>
    <property type="molecule type" value="Genomic_DNA"/>
</dbReference>
<evidence type="ECO:0000313" key="3">
    <source>
        <dbReference type="EMBL" id="WNM56589.1"/>
    </source>
</evidence>
<dbReference type="Proteomes" id="UP001302719">
    <property type="component" value="Chromosome"/>
</dbReference>
<dbReference type="RefSeq" id="WP_312640187.1">
    <property type="nucleotide sequence ID" value="NZ_CP116967.1"/>
</dbReference>
<dbReference type="PROSITE" id="PS50110">
    <property type="entry name" value="RESPONSE_REGULATORY"/>
    <property type="match status" value="1"/>
</dbReference>
<dbReference type="SUPFAM" id="SSF52172">
    <property type="entry name" value="CheY-like"/>
    <property type="match status" value="1"/>
</dbReference>
<sequence>MIFLVTENQKFLELMTGRLRKMGKSAVGFSHSKDLWVRLRQTSPDIIILDGNCPHIDAIEILKNLKATGYKGQTIVLGDESSTPFVPEVSRFGAIQTAGRPLAVNRVVGAIRIAQEHLNLDVCYSSANRQEASWA</sequence>
<organism evidence="3 4">
    <name type="scientific">Candidatus Nitrospira allomarina</name>
    <dbReference type="NCBI Taxonomy" id="3020900"/>
    <lineage>
        <taxon>Bacteria</taxon>
        <taxon>Pseudomonadati</taxon>
        <taxon>Nitrospirota</taxon>
        <taxon>Nitrospiria</taxon>
        <taxon>Nitrospirales</taxon>
        <taxon>Nitrospiraceae</taxon>
        <taxon>Nitrospira</taxon>
    </lineage>
</organism>
<reference evidence="3 4" key="1">
    <citation type="submission" date="2023-01" db="EMBL/GenBank/DDBJ databases">
        <title>Cultivation and genomic characterization of new, ubiquitous marine nitrite-oxidizing bacteria from the Nitrospirales.</title>
        <authorList>
            <person name="Mueller A.J."/>
            <person name="Daebeler A."/>
            <person name="Herbold C.W."/>
            <person name="Kirkegaard R.H."/>
            <person name="Daims H."/>
        </authorList>
    </citation>
    <scope>NUCLEOTIDE SEQUENCE [LARGE SCALE GENOMIC DNA]</scope>
    <source>
        <strain evidence="3 4">VA</strain>
    </source>
</reference>
<keyword evidence="1" id="KW-0597">Phosphoprotein</keyword>
<accession>A0AA96G742</accession>
<evidence type="ECO:0000259" key="2">
    <source>
        <dbReference type="PROSITE" id="PS50110"/>
    </source>
</evidence>
<name>A0AA96G742_9BACT</name>
<feature type="modified residue" description="4-aspartylphosphate" evidence="1">
    <location>
        <position position="50"/>
    </location>
</feature>
<dbReference type="InterPro" id="IPR011006">
    <property type="entry name" value="CheY-like_superfamily"/>
</dbReference>
<dbReference type="GO" id="GO:0000160">
    <property type="term" value="P:phosphorelay signal transduction system"/>
    <property type="evidence" value="ECO:0007669"/>
    <property type="project" value="InterPro"/>
</dbReference>
<feature type="domain" description="Response regulatory" evidence="2">
    <location>
        <begin position="1"/>
        <end position="115"/>
    </location>
</feature>
<evidence type="ECO:0000256" key="1">
    <source>
        <dbReference type="PROSITE-ProRule" id="PRU00169"/>
    </source>
</evidence>
<keyword evidence="4" id="KW-1185">Reference proteome</keyword>
<dbReference type="KEGG" id="nall:PP769_11430"/>